<dbReference type="EnsemblMetazoa" id="Aqu2.1.34203_001">
    <property type="protein sequence ID" value="Aqu2.1.34203_001"/>
    <property type="gene ID" value="Aqu2.1.34203"/>
</dbReference>
<accession>A0A1X7V2H2</accession>
<protein>
    <submittedName>
        <fullName evidence="1">Uncharacterized protein</fullName>
    </submittedName>
</protein>
<name>A0A1X7V2H2_AMPQE</name>
<organism evidence="1">
    <name type="scientific">Amphimedon queenslandica</name>
    <name type="common">Sponge</name>
    <dbReference type="NCBI Taxonomy" id="400682"/>
    <lineage>
        <taxon>Eukaryota</taxon>
        <taxon>Metazoa</taxon>
        <taxon>Porifera</taxon>
        <taxon>Demospongiae</taxon>
        <taxon>Heteroscleromorpha</taxon>
        <taxon>Haplosclerida</taxon>
        <taxon>Niphatidae</taxon>
        <taxon>Amphimedon</taxon>
    </lineage>
</organism>
<reference evidence="1" key="1">
    <citation type="submission" date="2017-05" db="UniProtKB">
        <authorList>
            <consortium name="EnsemblMetazoa"/>
        </authorList>
    </citation>
    <scope>IDENTIFICATION</scope>
</reference>
<dbReference type="InParanoid" id="A0A1X7V2H2"/>
<sequence>KGILNNIAIGTLGKKVSLA</sequence>
<dbReference type="AlphaFoldDB" id="A0A1X7V2H2"/>
<evidence type="ECO:0000313" key="1">
    <source>
        <dbReference type="EnsemblMetazoa" id="Aqu2.1.34203_001"/>
    </source>
</evidence>
<proteinExistence type="predicted"/>